<dbReference type="Proteomes" id="UP000252586">
    <property type="component" value="Unassembled WGS sequence"/>
</dbReference>
<dbReference type="Gene3D" id="2.30.110.10">
    <property type="entry name" value="Electron Transport, Fmn-binding Protein, Chain A"/>
    <property type="match status" value="1"/>
</dbReference>
<dbReference type="RefSeq" id="WP_067504753.1">
    <property type="nucleotide sequence ID" value="NZ_CP107943.1"/>
</dbReference>
<dbReference type="SMART" id="SM00903">
    <property type="entry name" value="Flavin_Reduct"/>
    <property type="match status" value="1"/>
</dbReference>
<keyword evidence="4" id="KW-0503">Monooxygenase</keyword>
<evidence type="ECO:0000256" key="2">
    <source>
        <dbReference type="ARBA" id="ARBA00023002"/>
    </source>
</evidence>
<reference evidence="4 5" key="1">
    <citation type="submission" date="2018-06" db="EMBL/GenBank/DDBJ databases">
        <title>Genomic Encyclopedia of Type Strains, Phase IV (KMG-IV): sequencing the most valuable type-strain genomes for metagenomic binning, comparative biology and taxonomic classification.</title>
        <authorList>
            <person name="Goeker M."/>
        </authorList>
    </citation>
    <scope>NUCLEOTIDE SEQUENCE [LARGE SCALE GENOMIC DNA]</scope>
    <source>
        <strain evidence="4 5">DSM 44599</strain>
    </source>
</reference>
<comment type="similarity">
    <text evidence="1">Belongs to the non-flavoprotein flavin reductase family.</text>
</comment>
<dbReference type="GO" id="GO:0004497">
    <property type="term" value="F:monooxygenase activity"/>
    <property type="evidence" value="ECO:0007669"/>
    <property type="project" value="UniProtKB-KW"/>
</dbReference>
<dbReference type="EMBL" id="QNRE01000001">
    <property type="protein sequence ID" value="RBO96532.1"/>
    <property type="molecule type" value="Genomic_DNA"/>
</dbReference>
<dbReference type="Pfam" id="PF01613">
    <property type="entry name" value="Flavin_Reduct"/>
    <property type="match status" value="1"/>
</dbReference>
<dbReference type="InterPro" id="IPR050268">
    <property type="entry name" value="NADH-dep_flavin_reductase"/>
</dbReference>
<dbReference type="STRING" id="1210090.GCA_001613185_01262"/>
<gene>
    <name evidence="4" type="ORF">DFR74_101547</name>
</gene>
<dbReference type="InterPro" id="IPR012349">
    <property type="entry name" value="Split_barrel_FMN-bd"/>
</dbReference>
<keyword evidence="5" id="KW-1185">Reference proteome</keyword>
<dbReference type="AlphaFoldDB" id="A0A366E2I9"/>
<evidence type="ECO:0000259" key="3">
    <source>
        <dbReference type="SMART" id="SM00903"/>
    </source>
</evidence>
<keyword evidence="2" id="KW-0560">Oxidoreductase</keyword>
<accession>A0A366E2I9</accession>
<protein>
    <submittedName>
        <fullName evidence="4">3-hydroxy-9,10-secoandrosta-1,3,5(10)-triene-9, 17-dione monooxygenase reductase component</fullName>
    </submittedName>
</protein>
<dbReference type="PANTHER" id="PTHR30466">
    <property type="entry name" value="FLAVIN REDUCTASE"/>
    <property type="match status" value="1"/>
</dbReference>
<name>A0A366E2I9_9NOCA</name>
<dbReference type="PANTHER" id="PTHR30466:SF11">
    <property type="entry name" value="FLAVIN-DEPENDENT MONOOXYGENASE, REDUCTASE SUBUNIT HSAB"/>
    <property type="match status" value="1"/>
</dbReference>
<evidence type="ECO:0000313" key="5">
    <source>
        <dbReference type="Proteomes" id="UP000252586"/>
    </source>
</evidence>
<dbReference type="SUPFAM" id="SSF50475">
    <property type="entry name" value="FMN-binding split barrel"/>
    <property type="match status" value="1"/>
</dbReference>
<dbReference type="InterPro" id="IPR002563">
    <property type="entry name" value="Flavin_Rdtase-like_dom"/>
</dbReference>
<proteinExistence type="inferred from homology"/>
<dbReference type="OrthoDB" id="9792858at2"/>
<dbReference type="GO" id="GO:0010181">
    <property type="term" value="F:FMN binding"/>
    <property type="evidence" value="ECO:0007669"/>
    <property type="project" value="InterPro"/>
</dbReference>
<sequence>MTRTIVDQHAFRDTLGRFATGIAVICTVEDGEPHGFACQSFTALSLSPPQVLFCPARTSRAWAVIARTRSFAVSVLAGDQRPVSGVFGSKAERKFDAVEWFPAPGSGNPVLAGSLAWVDAEITSVADGGDHEVVIGRVLRVGVADADPGPLLYYRGRYAGALVSDP</sequence>
<organism evidence="4 5">
    <name type="scientific">Nocardia puris</name>
    <dbReference type="NCBI Taxonomy" id="208602"/>
    <lineage>
        <taxon>Bacteria</taxon>
        <taxon>Bacillati</taxon>
        <taxon>Actinomycetota</taxon>
        <taxon>Actinomycetes</taxon>
        <taxon>Mycobacteriales</taxon>
        <taxon>Nocardiaceae</taxon>
        <taxon>Nocardia</taxon>
    </lineage>
</organism>
<feature type="domain" description="Flavin reductase like" evidence="3">
    <location>
        <begin position="15"/>
        <end position="160"/>
    </location>
</feature>
<evidence type="ECO:0000256" key="1">
    <source>
        <dbReference type="ARBA" id="ARBA00008898"/>
    </source>
</evidence>
<evidence type="ECO:0000313" key="4">
    <source>
        <dbReference type="EMBL" id="RBO96532.1"/>
    </source>
</evidence>
<dbReference type="GO" id="GO:0042602">
    <property type="term" value="F:riboflavin reductase (NADPH) activity"/>
    <property type="evidence" value="ECO:0007669"/>
    <property type="project" value="TreeGrafter"/>
</dbReference>
<comment type="caution">
    <text evidence="4">The sequence shown here is derived from an EMBL/GenBank/DDBJ whole genome shotgun (WGS) entry which is preliminary data.</text>
</comment>